<comment type="catalytic activity">
    <reaction evidence="4">
        <text>N(6)-[(R)-lipoyl]-L-lysyl-[glycine-cleavage complex H protein] + glycine + H(+) = N(6)-[(R)-S(8)-aminomethyldihydrolipoyl]-L-lysyl-[glycine-cleavage complex H protein] + CO2</text>
        <dbReference type="Rhea" id="RHEA:24304"/>
        <dbReference type="Rhea" id="RHEA-COMP:10494"/>
        <dbReference type="Rhea" id="RHEA-COMP:10495"/>
        <dbReference type="ChEBI" id="CHEBI:15378"/>
        <dbReference type="ChEBI" id="CHEBI:16526"/>
        <dbReference type="ChEBI" id="CHEBI:57305"/>
        <dbReference type="ChEBI" id="CHEBI:83099"/>
        <dbReference type="ChEBI" id="CHEBI:83143"/>
        <dbReference type="EC" id="1.4.4.2"/>
    </reaction>
</comment>
<evidence type="ECO:0000256" key="4">
    <source>
        <dbReference type="ARBA" id="ARBA00049026"/>
    </source>
</evidence>
<dbReference type="GO" id="GO:0005829">
    <property type="term" value="C:cytosol"/>
    <property type="evidence" value="ECO:0007669"/>
    <property type="project" value="TreeGrafter"/>
</dbReference>
<dbReference type="AlphaFoldDB" id="K1ULH2"/>
<protein>
    <recommendedName>
        <fullName evidence="1">glycine dehydrogenase (aminomethyl-transferring)</fullName>
        <ecNumber evidence="1">1.4.4.2</ecNumber>
    </recommendedName>
</protein>
<dbReference type="EC" id="1.4.4.2" evidence="1"/>
<dbReference type="Gene3D" id="3.40.640.10">
    <property type="entry name" value="Type I PLP-dependent aspartate aminotransferase-like (Major domain)"/>
    <property type="match status" value="1"/>
</dbReference>
<proteinExistence type="predicted"/>
<feature type="non-terminal residue" evidence="6">
    <location>
        <position position="1"/>
    </location>
</feature>
<dbReference type="Pfam" id="PF21478">
    <property type="entry name" value="GcvP2_C"/>
    <property type="match status" value="1"/>
</dbReference>
<comment type="caution">
    <text evidence="6">The sequence shown here is derived from an EMBL/GenBank/DDBJ whole genome shotgun (WGS) entry which is preliminary data.</text>
</comment>
<keyword evidence="2" id="KW-0663">Pyridoxal phosphate</keyword>
<gene>
    <name evidence="6" type="ORF">LEA_02944</name>
</gene>
<keyword evidence="3" id="KW-0560">Oxidoreductase</keyword>
<evidence type="ECO:0000259" key="5">
    <source>
        <dbReference type="Pfam" id="PF21478"/>
    </source>
</evidence>
<dbReference type="GO" id="GO:0019464">
    <property type="term" value="P:glycine decarboxylation via glycine cleavage system"/>
    <property type="evidence" value="ECO:0007669"/>
    <property type="project" value="TreeGrafter"/>
</dbReference>
<reference evidence="6" key="1">
    <citation type="journal article" date="2013" name="Environ. Microbiol.">
        <title>Microbiota from the distal guts of lean and obese adolescents exhibit partial functional redundancy besides clear differences in community structure.</title>
        <authorList>
            <person name="Ferrer M."/>
            <person name="Ruiz A."/>
            <person name="Lanza F."/>
            <person name="Haange S.B."/>
            <person name="Oberbach A."/>
            <person name="Till H."/>
            <person name="Bargiela R."/>
            <person name="Campoy C."/>
            <person name="Segura M.T."/>
            <person name="Richter M."/>
            <person name="von Bergen M."/>
            <person name="Seifert J."/>
            <person name="Suarez A."/>
        </authorList>
    </citation>
    <scope>NUCLEOTIDE SEQUENCE</scope>
</reference>
<dbReference type="PANTHER" id="PTHR11773:SF1">
    <property type="entry name" value="GLYCINE DEHYDROGENASE (DECARBOXYLATING), MITOCHONDRIAL"/>
    <property type="match status" value="1"/>
</dbReference>
<dbReference type="InterPro" id="IPR015424">
    <property type="entry name" value="PyrdxlP-dep_Trfase"/>
</dbReference>
<feature type="domain" description="Glycine dehydrogenase C-terminal" evidence="5">
    <location>
        <begin position="116"/>
        <end position="208"/>
    </location>
</feature>
<dbReference type="EMBL" id="AJWY01001976">
    <property type="protein sequence ID" value="EKC78960.1"/>
    <property type="molecule type" value="Genomic_DNA"/>
</dbReference>
<dbReference type="Gene3D" id="3.90.1150.10">
    <property type="entry name" value="Aspartate Aminotransferase, domain 1"/>
    <property type="match status" value="1"/>
</dbReference>
<evidence type="ECO:0000256" key="3">
    <source>
        <dbReference type="ARBA" id="ARBA00023002"/>
    </source>
</evidence>
<dbReference type="InterPro" id="IPR015421">
    <property type="entry name" value="PyrdxlP-dep_Trfase_major"/>
</dbReference>
<dbReference type="SUPFAM" id="SSF53383">
    <property type="entry name" value="PLP-dependent transferases"/>
    <property type="match status" value="1"/>
</dbReference>
<evidence type="ECO:0000313" key="6">
    <source>
        <dbReference type="EMBL" id="EKC78960.1"/>
    </source>
</evidence>
<dbReference type="InterPro" id="IPR020581">
    <property type="entry name" value="GDC_P"/>
</dbReference>
<dbReference type="InterPro" id="IPR015422">
    <property type="entry name" value="PyrdxlP-dep_Trfase_small"/>
</dbReference>
<evidence type="ECO:0000256" key="2">
    <source>
        <dbReference type="ARBA" id="ARBA00022898"/>
    </source>
</evidence>
<organism evidence="6">
    <name type="scientific">human gut metagenome</name>
    <dbReference type="NCBI Taxonomy" id="408170"/>
    <lineage>
        <taxon>unclassified sequences</taxon>
        <taxon>metagenomes</taxon>
        <taxon>organismal metagenomes</taxon>
    </lineage>
</organism>
<accession>K1ULH2</accession>
<dbReference type="GO" id="GO:0005960">
    <property type="term" value="C:glycine cleavage complex"/>
    <property type="evidence" value="ECO:0007669"/>
    <property type="project" value="TreeGrafter"/>
</dbReference>
<dbReference type="PANTHER" id="PTHR11773">
    <property type="entry name" value="GLYCINE DEHYDROGENASE, DECARBOXYLATING"/>
    <property type="match status" value="1"/>
</dbReference>
<dbReference type="GO" id="GO:0016594">
    <property type="term" value="F:glycine binding"/>
    <property type="evidence" value="ECO:0007669"/>
    <property type="project" value="TreeGrafter"/>
</dbReference>
<dbReference type="InterPro" id="IPR049316">
    <property type="entry name" value="GDC-P_C"/>
</dbReference>
<name>K1ULH2_9ZZZZ</name>
<dbReference type="GO" id="GO:0004375">
    <property type="term" value="F:glycine dehydrogenase (decarboxylating) activity"/>
    <property type="evidence" value="ECO:0007669"/>
    <property type="project" value="UniProtKB-EC"/>
</dbReference>
<evidence type="ECO:0000256" key="1">
    <source>
        <dbReference type="ARBA" id="ARBA00012134"/>
    </source>
</evidence>
<dbReference type="GO" id="GO:0030170">
    <property type="term" value="F:pyridoxal phosphate binding"/>
    <property type="evidence" value="ECO:0007669"/>
    <property type="project" value="TreeGrafter"/>
</dbReference>
<sequence length="209" mass="22519">REIVDAVHDAGGQVYMDGANMNAQVGLTNPGYIGADVCHLNLHKTFAMPHGGGGPGVGPICVAEHLRKFLPSHSIVPTGGDEGITAVASAPWGSAMLFPITYGYIKMLGGEGLKAATEMAIVNANYMSSALKSEYRTYYSGETGRVGHEMILDLTHFKKDYNIDCGDIAHRLMDYGFHAPTLSFPVHETLMVEPTESEPKAEMDRFIAT</sequence>
<feature type="non-terminal residue" evidence="6">
    <location>
        <position position="209"/>
    </location>
</feature>